<evidence type="ECO:0000313" key="1">
    <source>
        <dbReference type="EMBL" id="KAJ3649477.1"/>
    </source>
</evidence>
<proteinExistence type="predicted"/>
<sequence>MCPRLIKNLHNLREVAVPEGNSGQFEKMEVVEVYLVHPLGFPIAGKRRLLSISPIKQSKYILVAAEEWRGWDLSSNFYQILIPGRGKTKWLRLAGAILHGREGKLCFVWWINRRCRLRVTE</sequence>
<organism evidence="1 2">
    <name type="scientific">Zophobas morio</name>
    <dbReference type="NCBI Taxonomy" id="2755281"/>
    <lineage>
        <taxon>Eukaryota</taxon>
        <taxon>Metazoa</taxon>
        <taxon>Ecdysozoa</taxon>
        <taxon>Arthropoda</taxon>
        <taxon>Hexapoda</taxon>
        <taxon>Insecta</taxon>
        <taxon>Pterygota</taxon>
        <taxon>Neoptera</taxon>
        <taxon>Endopterygota</taxon>
        <taxon>Coleoptera</taxon>
        <taxon>Polyphaga</taxon>
        <taxon>Cucujiformia</taxon>
        <taxon>Tenebrionidae</taxon>
        <taxon>Zophobas</taxon>
    </lineage>
</organism>
<comment type="caution">
    <text evidence="1">The sequence shown here is derived from an EMBL/GenBank/DDBJ whole genome shotgun (WGS) entry which is preliminary data.</text>
</comment>
<evidence type="ECO:0000313" key="2">
    <source>
        <dbReference type="Proteomes" id="UP001168821"/>
    </source>
</evidence>
<reference evidence="1" key="1">
    <citation type="journal article" date="2023" name="G3 (Bethesda)">
        <title>Whole genome assemblies of Zophobas morio and Tenebrio molitor.</title>
        <authorList>
            <person name="Kaur S."/>
            <person name="Stinson S.A."/>
            <person name="diCenzo G.C."/>
        </authorList>
    </citation>
    <scope>NUCLEOTIDE SEQUENCE</scope>
    <source>
        <strain evidence="1">QUZm001</strain>
    </source>
</reference>
<dbReference type="Proteomes" id="UP001168821">
    <property type="component" value="Unassembled WGS sequence"/>
</dbReference>
<keyword evidence="2" id="KW-1185">Reference proteome</keyword>
<protein>
    <submittedName>
        <fullName evidence="1">Uncharacterized protein</fullName>
    </submittedName>
</protein>
<dbReference type="AlphaFoldDB" id="A0AA38MB57"/>
<gene>
    <name evidence="1" type="ORF">Zmor_021217</name>
</gene>
<name>A0AA38MB57_9CUCU</name>
<dbReference type="EMBL" id="JALNTZ010000006">
    <property type="protein sequence ID" value="KAJ3649477.1"/>
    <property type="molecule type" value="Genomic_DNA"/>
</dbReference>
<accession>A0AA38MB57</accession>